<keyword evidence="4" id="KW-1185">Reference proteome</keyword>
<feature type="region of interest" description="Disordered" evidence="1">
    <location>
        <begin position="348"/>
        <end position="369"/>
    </location>
</feature>
<organism evidence="3 4">
    <name type="scientific">Pendulispora albinea</name>
    <dbReference type="NCBI Taxonomy" id="2741071"/>
    <lineage>
        <taxon>Bacteria</taxon>
        <taxon>Pseudomonadati</taxon>
        <taxon>Myxococcota</taxon>
        <taxon>Myxococcia</taxon>
        <taxon>Myxococcales</taxon>
        <taxon>Sorangiineae</taxon>
        <taxon>Pendulisporaceae</taxon>
        <taxon>Pendulispora</taxon>
    </lineage>
</organism>
<dbReference type="SUPFAM" id="SSF48452">
    <property type="entry name" value="TPR-like"/>
    <property type="match status" value="1"/>
</dbReference>
<protein>
    <submittedName>
        <fullName evidence="3">Tetratricopeptide repeat protein</fullName>
    </submittedName>
</protein>
<sequence length="369" mass="41027">MKAVASKLLGIVAIACTVVACRAAKDPAYVRAFHEAERAETAGRYTEAAARFDSAEAIAPNAREKNHAAYLAAKMLARGGDYAGASARLERLAHQTPETEHTARAFYDLADIRIDHGDPDRGYADLAALLEKHPSSGLATHALTRLAAHRDETGGKKDTIAWLDSLGERLGRTELGETIAYQAALRTQSVGDLPGAHARYLAIVQRWPYPYGNTFDDSLYRASEIDETLGKPEEAIAHLDRMLSERETASLLGTYQRPRYTQAAFRIATLYRDRLNDRKKAREAFHRIYRDFTTSVRRDDALWQEAELYRLDGETDNACTRASTLVREFPDSRYVPCAQAKCASISRPAKSNAPKKCHSYLLPQADRDP</sequence>
<evidence type="ECO:0000313" key="4">
    <source>
        <dbReference type="Proteomes" id="UP001370348"/>
    </source>
</evidence>
<dbReference type="EMBL" id="CP089984">
    <property type="protein sequence ID" value="WXB11213.1"/>
    <property type="molecule type" value="Genomic_DNA"/>
</dbReference>
<dbReference type="Gene3D" id="1.25.40.10">
    <property type="entry name" value="Tetratricopeptide repeat domain"/>
    <property type="match status" value="2"/>
</dbReference>
<evidence type="ECO:0000256" key="2">
    <source>
        <dbReference type="SAM" id="SignalP"/>
    </source>
</evidence>
<keyword evidence="2" id="KW-0732">Signal</keyword>
<gene>
    <name evidence="3" type="ORF">LZC94_25470</name>
</gene>
<evidence type="ECO:0000313" key="3">
    <source>
        <dbReference type="EMBL" id="WXB11213.1"/>
    </source>
</evidence>
<dbReference type="RefSeq" id="WP_394820828.1">
    <property type="nucleotide sequence ID" value="NZ_CP089984.1"/>
</dbReference>
<dbReference type="Proteomes" id="UP001370348">
    <property type="component" value="Chromosome"/>
</dbReference>
<evidence type="ECO:0000256" key="1">
    <source>
        <dbReference type="SAM" id="MobiDB-lite"/>
    </source>
</evidence>
<name>A0ABZ2LJT9_9BACT</name>
<accession>A0ABZ2LJT9</accession>
<proteinExistence type="predicted"/>
<feature type="signal peptide" evidence="2">
    <location>
        <begin position="1"/>
        <end position="20"/>
    </location>
</feature>
<reference evidence="3 4" key="1">
    <citation type="submission" date="2021-12" db="EMBL/GenBank/DDBJ databases">
        <title>Discovery of the Pendulisporaceae a myxobacterial family with distinct sporulation behavior and unique specialized metabolism.</title>
        <authorList>
            <person name="Garcia R."/>
            <person name="Popoff A."/>
            <person name="Bader C.D."/>
            <person name="Loehr J."/>
            <person name="Walesch S."/>
            <person name="Walt C."/>
            <person name="Boldt J."/>
            <person name="Bunk B."/>
            <person name="Haeckl F.J.F.P.J."/>
            <person name="Gunesch A.P."/>
            <person name="Birkelbach J."/>
            <person name="Nuebel U."/>
            <person name="Pietschmann T."/>
            <person name="Bach T."/>
            <person name="Mueller R."/>
        </authorList>
    </citation>
    <scope>NUCLEOTIDE SEQUENCE [LARGE SCALE GENOMIC DNA]</scope>
    <source>
        <strain evidence="3 4">MSr11954</strain>
    </source>
</reference>
<dbReference type="Pfam" id="PF13174">
    <property type="entry name" value="TPR_6"/>
    <property type="match status" value="3"/>
</dbReference>
<dbReference type="InterPro" id="IPR019734">
    <property type="entry name" value="TPR_rpt"/>
</dbReference>
<dbReference type="InterPro" id="IPR011990">
    <property type="entry name" value="TPR-like_helical_dom_sf"/>
</dbReference>
<feature type="chain" id="PRO_5045388685" evidence="2">
    <location>
        <begin position="21"/>
        <end position="369"/>
    </location>
</feature>
<dbReference type="PROSITE" id="PS51257">
    <property type="entry name" value="PROKAR_LIPOPROTEIN"/>
    <property type="match status" value="1"/>
</dbReference>